<dbReference type="Gene3D" id="3.30.70.580">
    <property type="entry name" value="Pseudouridine synthase I, catalytic domain, N-terminal subdomain"/>
    <property type="match status" value="1"/>
</dbReference>
<protein>
    <submittedName>
        <fullName evidence="4">RNA pseudouridylate synthase, putative</fullName>
    </submittedName>
</protein>
<dbReference type="Pfam" id="PF01479">
    <property type="entry name" value="S4"/>
    <property type="match status" value="1"/>
</dbReference>
<reference evidence="4 5" key="3">
    <citation type="journal article" date="2016" name="Sci. Rep.">
        <title>Genome-wide diversity and gene expression profiling of Babesia microti isolates identify polymorphic genes that mediate host-pathogen interactions.</title>
        <authorList>
            <person name="Silva J.C."/>
            <person name="Cornillot E."/>
            <person name="McCracken C."/>
            <person name="Usmani-Brown S."/>
            <person name="Dwivedi A."/>
            <person name="Ifeonu O.O."/>
            <person name="Crabtree J."/>
            <person name="Gotia H.T."/>
            <person name="Virji A.Z."/>
            <person name="Reynes C."/>
            <person name="Colinge J."/>
            <person name="Kumar V."/>
            <person name="Lawres L."/>
            <person name="Pazzi J.E."/>
            <person name="Pablo J.V."/>
            <person name="Hung C."/>
            <person name="Brancato J."/>
            <person name="Kumari P."/>
            <person name="Orvis J."/>
            <person name="Tretina K."/>
            <person name="Chibucos M."/>
            <person name="Ott S."/>
            <person name="Sadzewicz L."/>
            <person name="Sengamalay N."/>
            <person name="Shetty A.C."/>
            <person name="Su Q."/>
            <person name="Tallon L."/>
            <person name="Fraser C.M."/>
            <person name="Frutos R."/>
            <person name="Molina D.M."/>
            <person name="Krause P.J."/>
            <person name="Ben Mamoun C."/>
        </authorList>
    </citation>
    <scope>NUCLEOTIDE SEQUENCE [LARGE SCALE GENOMIC DNA]</scope>
    <source>
        <strain evidence="4 5">RI</strain>
    </source>
</reference>
<reference evidence="4 5" key="2">
    <citation type="journal article" date="2013" name="PLoS ONE">
        <title>Whole genome mapping and re-organization of the nuclear and mitochondrial genomes of Babesia microti isolates.</title>
        <authorList>
            <person name="Cornillot E."/>
            <person name="Dassouli A."/>
            <person name="Garg A."/>
            <person name="Pachikara N."/>
            <person name="Randazzo S."/>
            <person name="Depoix D."/>
            <person name="Carcy B."/>
            <person name="Delbecq S."/>
            <person name="Frutos R."/>
            <person name="Silva J.C."/>
            <person name="Sutton R."/>
            <person name="Krause P.J."/>
            <person name="Mamoun C.B."/>
        </authorList>
    </citation>
    <scope>NUCLEOTIDE SEQUENCE [LARGE SCALE GENOMIC DNA]</scope>
    <source>
        <strain evidence="4 5">RI</strain>
    </source>
</reference>
<evidence type="ECO:0000313" key="5">
    <source>
        <dbReference type="Proteomes" id="UP000002899"/>
    </source>
</evidence>
<gene>
    <name evidence="4" type="ORF">BMR1_01G02611_2</name>
</gene>
<dbReference type="OrthoDB" id="440619at2759"/>
<sequence>MRKLPQVVRNSFVKLEHTLPQSQKGPLSYISHLLATKGCCSRKEAIEFIKKGLVLLDNKVVEKDSLVDPRYSNVALSRRGISIQENKLSILLHKPVGYLSVPADNRAGNKYSFDLLTAQNRYYQHNFPVRYKNLVPSKLKNLKSVSHLQVSTSGLSLFSQDGRLSNLKLIHEYISTLEGEVGEENLSILRTRQYIDGVPVPPFDVKLIDSNRLSFTLIDILPGQILKLCQFAGLSVKRITRVRLGNIYLGNLPPGKWRLLERFEL</sequence>
<dbReference type="GO" id="GO:0001522">
    <property type="term" value="P:pseudouridine synthesis"/>
    <property type="evidence" value="ECO:0007669"/>
    <property type="project" value="InterPro"/>
</dbReference>
<dbReference type="InterPro" id="IPR020094">
    <property type="entry name" value="TruA/RsuA/RluB/E/F_N"/>
</dbReference>
<dbReference type="EMBL" id="FO082871">
    <property type="protein sequence ID" value="CCF72979.1"/>
    <property type="molecule type" value="Genomic_DNA"/>
</dbReference>
<evidence type="ECO:0000256" key="2">
    <source>
        <dbReference type="PROSITE-ProRule" id="PRU00182"/>
    </source>
</evidence>
<organism evidence="4 5">
    <name type="scientific">Babesia microti (strain RI)</name>
    <dbReference type="NCBI Taxonomy" id="1133968"/>
    <lineage>
        <taxon>Eukaryota</taxon>
        <taxon>Sar</taxon>
        <taxon>Alveolata</taxon>
        <taxon>Apicomplexa</taxon>
        <taxon>Aconoidasida</taxon>
        <taxon>Piroplasmida</taxon>
        <taxon>Babesiidae</taxon>
        <taxon>Babesia</taxon>
    </lineage>
</organism>
<dbReference type="SUPFAM" id="SSF55120">
    <property type="entry name" value="Pseudouridine synthase"/>
    <property type="match status" value="1"/>
</dbReference>
<evidence type="ECO:0000256" key="1">
    <source>
        <dbReference type="ARBA" id="ARBA00023235"/>
    </source>
</evidence>
<dbReference type="InterPro" id="IPR042092">
    <property type="entry name" value="PsdUridine_s_RsuA/RluB/E/F_cat"/>
</dbReference>
<dbReference type="InterPro" id="IPR002942">
    <property type="entry name" value="S4_RNA-bd"/>
</dbReference>
<reference evidence="4 5" key="1">
    <citation type="journal article" date="2012" name="Nucleic Acids Res.">
        <title>Sequencing of the smallest Apicomplexan genome from the human pathogen Babesia microti.</title>
        <authorList>
            <person name="Cornillot E."/>
            <person name="Hadj-Kaddour K."/>
            <person name="Dassouli A."/>
            <person name="Noel B."/>
            <person name="Ranwez V."/>
            <person name="Vacherie B."/>
            <person name="Augagneur Y."/>
            <person name="Bres V."/>
            <person name="Duclos A."/>
            <person name="Randazzo S."/>
            <person name="Carcy B."/>
            <person name="Debierre-Grockiego F."/>
            <person name="Delbecq S."/>
            <person name="Moubri-Menage K."/>
            <person name="Shams-Eldin H."/>
            <person name="Usmani-Brown S."/>
            <person name="Bringaud F."/>
            <person name="Wincker P."/>
            <person name="Vivares C.P."/>
            <person name="Schwarz R.T."/>
            <person name="Schetters T.P."/>
            <person name="Krause P.J."/>
            <person name="Gorenflot A."/>
            <person name="Berry V."/>
            <person name="Barbe V."/>
            <person name="Ben Mamoun C."/>
        </authorList>
    </citation>
    <scope>NUCLEOTIDE SEQUENCE [LARGE SCALE GENOMIC DNA]</scope>
    <source>
        <strain evidence="4 5">RI</strain>
    </source>
</reference>
<dbReference type="Gene3D" id="3.10.290.10">
    <property type="entry name" value="RNA-binding S4 domain"/>
    <property type="match status" value="1"/>
</dbReference>
<name>I7J8S1_BABMR</name>
<feature type="domain" description="RNA-binding S4" evidence="3">
    <location>
        <begin position="34"/>
        <end position="64"/>
    </location>
</feature>
<dbReference type="KEGG" id="bmic:BMR1_01G02611_2"/>
<keyword evidence="2" id="KW-0694">RNA-binding</keyword>
<accession>I7J8S1</accession>
<dbReference type="OMA" id="SMEFAPF"/>
<dbReference type="SUPFAM" id="SSF55174">
    <property type="entry name" value="Alpha-L RNA-binding motif"/>
    <property type="match status" value="1"/>
</dbReference>
<dbReference type="AlphaFoldDB" id="I7J8S1"/>
<dbReference type="VEuPathDB" id="PiroplasmaDB:BMR1_01G02611_2"/>
<proteinExistence type="predicted"/>
<dbReference type="CDD" id="cd00165">
    <property type="entry name" value="S4"/>
    <property type="match status" value="1"/>
</dbReference>
<dbReference type="PROSITE" id="PS50889">
    <property type="entry name" value="S4"/>
    <property type="match status" value="1"/>
</dbReference>
<dbReference type="GeneID" id="24423595"/>
<evidence type="ECO:0000313" key="4">
    <source>
        <dbReference type="EMBL" id="CCF72979.1"/>
    </source>
</evidence>
<evidence type="ECO:0000259" key="3">
    <source>
        <dbReference type="Pfam" id="PF01479"/>
    </source>
</evidence>
<dbReference type="PANTHER" id="PTHR47683:SF2">
    <property type="entry name" value="RNA-BINDING S4 DOMAIN-CONTAINING PROTEIN"/>
    <property type="match status" value="1"/>
</dbReference>
<keyword evidence="5" id="KW-1185">Reference proteome</keyword>
<keyword evidence="1" id="KW-0413">Isomerase</keyword>
<dbReference type="GO" id="GO:0009982">
    <property type="term" value="F:pseudouridine synthase activity"/>
    <property type="evidence" value="ECO:0007669"/>
    <property type="project" value="InterPro"/>
</dbReference>
<dbReference type="GO" id="GO:0003723">
    <property type="term" value="F:RNA binding"/>
    <property type="evidence" value="ECO:0007669"/>
    <property type="project" value="UniProtKB-KW"/>
</dbReference>
<dbReference type="Gene3D" id="3.30.70.1560">
    <property type="entry name" value="Alpha-L RNA-binding motif"/>
    <property type="match status" value="1"/>
</dbReference>
<dbReference type="InterPro" id="IPR050343">
    <property type="entry name" value="RsuA_PseudoU_synthase"/>
</dbReference>
<dbReference type="InterPro" id="IPR036986">
    <property type="entry name" value="S4_RNA-bd_sf"/>
</dbReference>
<dbReference type="RefSeq" id="XP_012647588.1">
    <property type="nucleotide sequence ID" value="XM_012792134.1"/>
</dbReference>
<dbReference type="PANTHER" id="PTHR47683">
    <property type="entry name" value="PSEUDOURIDINE SYNTHASE FAMILY PROTEIN-RELATED"/>
    <property type="match status" value="1"/>
</dbReference>
<dbReference type="InterPro" id="IPR020103">
    <property type="entry name" value="PsdUridine_synth_cat_dom_sf"/>
</dbReference>
<dbReference type="Proteomes" id="UP000002899">
    <property type="component" value="Chromosome I"/>
</dbReference>